<feature type="compositionally biased region" description="Basic and acidic residues" evidence="1">
    <location>
        <begin position="572"/>
        <end position="581"/>
    </location>
</feature>
<organism evidence="2 3">
    <name type="scientific">Podospora didyma</name>
    <dbReference type="NCBI Taxonomy" id="330526"/>
    <lineage>
        <taxon>Eukaryota</taxon>
        <taxon>Fungi</taxon>
        <taxon>Dikarya</taxon>
        <taxon>Ascomycota</taxon>
        <taxon>Pezizomycotina</taxon>
        <taxon>Sordariomycetes</taxon>
        <taxon>Sordariomycetidae</taxon>
        <taxon>Sordariales</taxon>
        <taxon>Podosporaceae</taxon>
        <taxon>Podospora</taxon>
    </lineage>
</organism>
<keyword evidence="3" id="KW-1185">Reference proteome</keyword>
<evidence type="ECO:0000313" key="3">
    <source>
        <dbReference type="Proteomes" id="UP001285441"/>
    </source>
</evidence>
<reference evidence="2" key="1">
    <citation type="journal article" date="2023" name="Mol. Phylogenet. Evol.">
        <title>Genome-scale phylogeny and comparative genomics of the fungal order Sordariales.</title>
        <authorList>
            <person name="Hensen N."/>
            <person name="Bonometti L."/>
            <person name="Westerberg I."/>
            <person name="Brannstrom I.O."/>
            <person name="Guillou S."/>
            <person name="Cros-Aarteil S."/>
            <person name="Calhoun S."/>
            <person name="Haridas S."/>
            <person name="Kuo A."/>
            <person name="Mondo S."/>
            <person name="Pangilinan J."/>
            <person name="Riley R."/>
            <person name="LaButti K."/>
            <person name="Andreopoulos B."/>
            <person name="Lipzen A."/>
            <person name="Chen C."/>
            <person name="Yan M."/>
            <person name="Daum C."/>
            <person name="Ng V."/>
            <person name="Clum A."/>
            <person name="Steindorff A."/>
            <person name="Ohm R.A."/>
            <person name="Martin F."/>
            <person name="Silar P."/>
            <person name="Natvig D.O."/>
            <person name="Lalanne C."/>
            <person name="Gautier V."/>
            <person name="Ament-Velasquez S.L."/>
            <person name="Kruys A."/>
            <person name="Hutchinson M.I."/>
            <person name="Powell A.J."/>
            <person name="Barry K."/>
            <person name="Miller A.N."/>
            <person name="Grigoriev I.V."/>
            <person name="Debuchy R."/>
            <person name="Gladieux P."/>
            <person name="Hiltunen Thoren M."/>
            <person name="Johannesson H."/>
        </authorList>
    </citation>
    <scope>NUCLEOTIDE SEQUENCE</scope>
    <source>
        <strain evidence="2">CBS 232.78</strain>
    </source>
</reference>
<name>A0AAE0U0V4_9PEZI</name>
<gene>
    <name evidence="2" type="ORF">B0H63DRAFT_468299</name>
</gene>
<accession>A0AAE0U0V4</accession>
<dbReference type="Proteomes" id="UP001285441">
    <property type="component" value="Unassembled WGS sequence"/>
</dbReference>
<evidence type="ECO:0008006" key="4">
    <source>
        <dbReference type="Google" id="ProtNLM"/>
    </source>
</evidence>
<dbReference type="EMBL" id="JAULSW010000003">
    <property type="protein sequence ID" value="KAK3386736.1"/>
    <property type="molecule type" value="Genomic_DNA"/>
</dbReference>
<proteinExistence type="predicted"/>
<sequence length="606" mass="66702">MEDAVCPSRDALLAAFGGSFRAWSTTVPGDAQRDCERAFRALEKLASPATFPNLPSFPNPLTPTEKSGDYFASGESLWDAGDCPSCDLGVTRRRLRIRVSATRPVPIDITTNTTKTSAFPDWFGSADNHVSVLVLAWAYILSARWQEIVTGPPALRYTPKVAPPASQTDKPQVVHVHIGNVTAQAQRWWEAVLAPDNGWAALICPGSLSPWAICLPSSPRFAIVSSPPTTHSSTLPKVASFAEASRYLLDYCILHGIVHKSWAALSAALFLPLANWERSRIRLPVSGLPSRTIPKVMQRPPNAGQPCPTSQLDKLLLLSCHVRGLSAVLSSIFFNPDIPCNLASPWLQGAFAVIDNVSHDRHRLATTLIDRNPEIGFLWIGAMITGQDKRIIDCARGSGTDLHSAIWTGTVQNFIQLPPPSSAVSNGRINRADECRLLFLASDAHSPYLPMSPWKPFGSTDLEDTDLEVRLHVKCRGHRLRYRGWSWSGTKGTIGATSNSHTPGIPSLRQSTNVTIPYDVLDLEDNDASANATYNAFRWLRMEGFSAAEQHIRRHEWVCDYFDDDEAEGYESHWTSDEDKKRAKSAGPNKPKLAQWLTIGNSVDTK</sequence>
<protein>
    <recommendedName>
        <fullName evidence="4">Immunoglobulin variable region used by the itc63b heavy chain</fullName>
    </recommendedName>
</protein>
<feature type="region of interest" description="Disordered" evidence="1">
    <location>
        <begin position="572"/>
        <end position="606"/>
    </location>
</feature>
<comment type="caution">
    <text evidence="2">The sequence shown here is derived from an EMBL/GenBank/DDBJ whole genome shotgun (WGS) entry which is preliminary data.</text>
</comment>
<reference evidence="2" key="2">
    <citation type="submission" date="2023-06" db="EMBL/GenBank/DDBJ databases">
        <authorList>
            <consortium name="Lawrence Berkeley National Laboratory"/>
            <person name="Haridas S."/>
            <person name="Hensen N."/>
            <person name="Bonometti L."/>
            <person name="Westerberg I."/>
            <person name="Brannstrom I.O."/>
            <person name="Guillou S."/>
            <person name="Cros-Aarteil S."/>
            <person name="Calhoun S."/>
            <person name="Kuo A."/>
            <person name="Mondo S."/>
            <person name="Pangilinan J."/>
            <person name="Riley R."/>
            <person name="LaButti K."/>
            <person name="Andreopoulos B."/>
            <person name="Lipzen A."/>
            <person name="Chen C."/>
            <person name="Yanf M."/>
            <person name="Daum C."/>
            <person name="Ng V."/>
            <person name="Clum A."/>
            <person name="Steindorff A."/>
            <person name="Ohm R."/>
            <person name="Martin F."/>
            <person name="Silar P."/>
            <person name="Natvig D."/>
            <person name="Lalanne C."/>
            <person name="Gautier V."/>
            <person name="Ament-velasquez S.L."/>
            <person name="Kruys A."/>
            <person name="Hutchinson M.I."/>
            <person name="Powell A.J."/>
            <person name="Barry K."/>
            <person name="Miller A.N."/>
            <person name="Grigoriev I.V."/>
            <person name="Debuchy R."/>
            <person name="Gladieux P."/>
            <person name="Thoren M.H."/>
            <person name="Johannesson H."/>
        </authorList>
    </citation>
    <scope>NUCLEOTIDE SEQUENCE</scope>
    <source>
        <strain evidence="2">CBS 232.78</strain>
    </source>
</reference>
<evidence type="ECO:0000313" key="2">
    <source>
        <dbReference type="EMBL" id="KAK3386736.1"/>
    </source>
</evidence>
<evidence type="ECO:0000256" key="1">
    <source>
        <dbReference type="SAM" id="MobiDB-lite"/>
    </source>
</evidence>
<dbReference type="AlphaFoldDB" id="A0AAE0U0V4"/>